<evidence type="ECO:0000256" key="1">
    <source>
        <dbReference type="SAM" id="MobiDB-lite"/>
    </source>
</evidence>
<comment type="caution">
    <text evidence="3">The sequence shown here is derived from an EMBL/GenBank/DDBJ whole genome shotgun (WGS) entry which is preliminary data.</text>
</comment>
<evidence type="ECO:0000313" key="3">
    <source>
        <dbReference type="EMBL" id="MBK0332831.1"/>
    </source>
</evidence>
<dbReference type="Gene3D" id="3.90.1200.10">
    <property type="match status" value="1"/>
</dbReference>
<organism evidence="3 4">
    <name type="scientific">Brachybacterium halotolerans</name>
    <dbReference type="NCBI Taxonomy" id="2795215"/>
    <lineage>
        <taxon>Bacteria</taxon>
        <taxon>Bacillati</taxon>
        <taxon>Actinomycetota</taxon>
        <taxon>Actinomycetes</taxon>
        <taxon>Micrococcales</taxon>
        <taxon>Dermabacteraceae</taxon>
        <taxon>Brachybacterium</taxon>
    </lineage>
</organism>
<proteinExistence type="predicted"/>
<feature type="compositionally biased region" description="Pro residues" evidence="1">
    <location>
        <begin position="8"/>
        <end position="18"/>
    </location>
</feature>
<feature type="region of interest" description="Disordered" evidence="1">
    <location>
        <begin position="1"/>
        <end position="24"/>
    </location>
</feature>
<reference evidence="3 4" key="1">
    <citation type="submission" date="2020-12" db="EMBL/GenBank/DDBJ databases">
        <title>Brachybacterium sp. MASK1Z-5, whole genome shotgun sequence.</title>
        <authorList>
            <person name="Tuo L."/>
        </authorList>
    </citation>
    <scope>NUCLEOTIDE SEQUENCE [LARGE SCALE GENOMIC DNA]</scope>
    <source>
        <strain evidence="3 4">MASK1Z-5</strain>
    </source>
</reference>
<protein>
    <submittedName>
        <fullName evidence="3">Aminoglycoside phosphotransferase family protein</fullName>
    </submittedName>
</protein>
<dbReference type="RefSeq" id="WP_200503724.1">
    <property type="nucleotide sequence ID" value="NZ_JAEDAJ010000014.1"/>
</dbReference>
<accession>A0ABS1BE16</accession>
<evidence type="ECO:0000259" key="2">
    <source>
        <dbReference type="Pfam" id="PF01636"/>
    </source>
</evidence>
<keyword evidence="4" id="KW-1185">Reference proteome</keyword>
<feature type="domain" description="Aminoglycoside phosphotransferase" evidence="2">
    <location>
        <begin position="67"/>
        <end position="311"/>
    </location>
</feature>
<name>A0ABS1BE16_9MICO</name>
<dbReference type="SUPFAM" id="SSF56112">
    <property type="entry name" value="Protein kinase-like (PK-like)"/>
    <property type="match status" value="1"/>
</dbReference>
<gene>
    <name evidence="3" type="ORF">I8D64_15620</name>
</gene>
<dbReference type="Pfam" id="PF01636">
    <property type="entry name" value="APH"/>
    <property type="match status" value="1"/>
</dbReference>
<dbReference type="InterPro" id="IPR011009">
    <property type="entry name" value="Kinase-like_dom_sf"/>
</dbReference>
<sequence length="388" mass="41798">MTGTPSPATAPVPTPPAAASPQMGKRIQRAWQEETLLLPLRDAGHARRLPGQSKHSRLAGLGGPAHVELLGTGETFAAWRLRAEDGTALLVRIPWHAPAHPLADELAALTQLPPDVGPEPLALHDDAESSPLGAPYLVTTPVPGRILAPAQWTRDHLAAHAERLAHLHRVATPGRGPVTLGADPWERMESGRLSLLELFEADTESVDAEVLAGVGGPGILRSAAQRLRAADSAFADLEGFVLSHGDLCATNIVWDAQVPRFIDFEWSMGDDPARDLAIIGGPVHGGPWYVPLTEEEIEDFMGSYLHARARLDDASELPRLEGQTPLLPARTLDPAGLHARRDAWEIFEKTAMLLHVAGRVAERRAADDHYSTALPILRDTLRARLGAD</sequence>
<dbReference type="InterPro" id="IPR051678">
    <property type="entry name" value="AGP_Transferase"/>
</dbReference>
<dbReference type="Proteomes" id="UP000612352">
    <property type="component" value="Unassembled WGS sequence"/>
</dbReference>
<dbReference type="InterPro" id="IPR002575">
    <property type="entry name" value="Aminoglycoside_PTrfase"/>
</dbReference>
<dbReference type="EMBL" id="JAEDAJ010000014">
    <property type="protein sequence ID" value="MBK0332831.1"/>
    <property type="molecule type" value="Genomic_DNA"/>
</dbReference>
<evidence type="ECO:0000313" key="4">
    <source>
        <dbReference type="Proteomes" id="UP000612352"/>
    </source>
</evidence>
<dbReference type="PANTHER" id="PTHR21310">
    <property type="entry name" value="AMINOGLYCOSIDE PHOSPHOTRANSFERASE-RELATED-RELATED"/>
    <property type="match status" value="1"/>
</dbReference>